<dbReference type="GO" id="GO:0006508">
    <property type="term" value="P:proteolysis"/>
    <property type="evidence" value="ECO:0007669"/>
    <property type="project" value="UniProtKB-KW"/>
</dbReference>
<dbReference type="PANTHER" id="PTHR47466">
    <property type="match status" value="1"/>
</dbReference>
<gene>
    <name evidence="11" type="ORF">SAMN05660293_02609</name>
</gene>
<dbReference type="InterPro" id="IPR013783">
    <property type="entry name" value="Ig-like_fold"/>
</dbReference>
<protein>
    <submittedName>
        <fullName evidence="11">Por secretion system C-terminal sorting domain-containing protein</fullName>
    </submittedName>
</protein>
<dbReference type="InterPro" id="IPR026444">
    <property type="entry name" value="Secre_tail"/>
</dbReference>
<dbReference type="InterPro" id="IPR024079">
    <property type="entry name" value="MetalloPept_cat_dom_sf"/>
</dbReference>
<keyword evidence="8" id="KW-1015">Disulfide bond</keyword>
<keyword evidence="12" id="KW-1185">Reference proteome</keyword>
<evidence type="ECO:0000256" key="8">
    <source>
        <dbReference type="ARBA" id="ARBA00023157"/>
    </source>
</evidence>
<dbReference type="SUPFAM" id="SSF49899">
    <property type="entry name" value="Concanavalin A-like lectins/glucanases"/>
    <property type="match status" value="1"/>
</dbReference>
<evidence type="ECO:0000256" key="3">
    <source>
        <dbReference type="ARBA" id="ARBA00022723"/>
    </source>
</evidence>
<keyword evidence="5" id="KW-0378">Hydrolase</keyword>
<evidence type="ECO:0000259" key="10">
    <source>
        <dbReference type="Pfam" id="PF18962"/>
    </source>
</evidence>
<keyword evidence="6" id="KW-0862">Zinc</keyword>
<comment type="similarity">
    <text evidence="1">Belongs to the peptidase M43B family.</text>
</comment>
<evidence type="ECO:0000256" key="7">
    <source>
        <dbReference type="ARBA" id="ARBA00023049"/>
    </source>
</evidence>
<dbReference type="GO" id="GO:0008237">
    <property type="term" value="F:metallopeptidase activity"/>
    <property type="evidence" value="ECO:0007669"/>
    <property type="project" value="UniProtKB-KW"/>
</dbReference>
<dbReference type="EMBL" id="FUZA01000002">
    <property type="protein sequence ID" value="SKB85239.1"/>
    <property type="molecule type" value="Genomic_DNA"/>
</dbReference>
<feature type="domain" description="Secretion system C-terminal sorting" evidence="10">
    <location>
        <begin position="640"/>
        <end position="713"/>
    </location>
</feature>
<dbReference type="SUPFAM" id="SSF55486">
    <property type="entry name" value="Metalloproteases ('zincins'), catalytic domain"/>
    <property type="match status" value="1"/>
</dbReference>
<dbReference type="Proteomes" id="UP000190897">
    <property type="component" value="Unassembled WGS sequence"/>
</dbReference>
<evidence type="ECO:0000256" key="4">
    <source>
        <dbReference type="ARBA" id="ARBA00022729"/>
    </source>
</evidence>
<dbReference type="CDD" id="cd04275">
    <property type="entry name" value="ZnMc_pappalysin_like"/>
    <property type="match status" value="1"/>
</dbReference>
<evidence type="ECO:0000313" key="12">
    <source>
        <dbReference type="Proteomes" id="UP000190897"/>
    </source>
</evidence>
<dbReference type="GO" id="GO:0004553">
    <property type="term" value="F:hydrolase activity, hydrolyzing O-glycosyl compounds"/>
    <property type="evidence" value="ECO:0007669"/>
    <property type="project" value="UniProtKB-ARBA"/>
</dbReference>
<dbReference type="Gene3D" id="3.40.390.10">
    <property type="entry name" value="Collagenase (Catalytic Domain)"/>
    <property type="match status" value="1"/>
</dbReference>
<organism evidence="11 12">
    <name type="scientific">Dyadobacter psychrophilus</name>
    <dbReference type="NCBI Taxonomy" id="651661"/>
    <lineage>
        <taxon>Bacteria</taxon>
        <taxon>Pseudomonadati</taxon>
        <taxon>Bacteroidota</taxon>
        <taxon>Cytophagia</taxon>
        <taxon>Cytophagales</taxon>
        <taxon>Spirosomataceae</taxon>
        <taxon>Dyadobacter</taxon>
    </lineage>
</organism>
<evidence type="ECO:0000313" key="11">
    <source>
        <dbReference type="EMBL" id="SKB85239.1"/>
    </source>
</evidence>
<dbReference type="Gene3D" id="2.60.120.200">
    <property type="match status" value="1"/>
</dbReference>
<evidence type="ECO:0000256" key="6">
    <source>
        <dbReference type="ARBA" id="ARBA00022833"/>
    </source>
</evidence>
<dbReference type="GO" id="GO:0005975">
    <property type="term" value="P:carbohydrate metabolic process"/>
    <property type="evidence" value="ECO:0007669"/>
    <property type="project" value="UniProtKB-ARBA"/>
</dbReference>
<dbReference type="InterPro" id="IPR013320">
    <property type="entry name" value="ConA-like_dom_sf"/>
</dbReference>
<evidence type="ECO:0000256" key="1">
    <source>
        <dbReference type="ARBA" id="ARBA00008721"/>
    </source>
</evidence>
<dbReference type="GO" id="GO:0046872">
    <property type="term" value="F:metal ion binding"/>
    <property type="evidence" value="ECO:0007669"/>
    <property type="project" value="UniProtKB-KW"/>
</dbReference>
<dbReference type="OrthoDB" id="6278496at2"/>
<evidence type="ECO:0000259" key="9">
    <source>
        <dbReference type="Pfam" id="PF05572"/>
    </source>
</evidence>
<dbReference type="Pfam" id="PF18962">
    <property type="entry name" value="Por_Secre_tail"/>
    <property type="match status" value="1"/>
</dbReference>
<keyword evidence="2" id="KW-0645">Protease</keyword>
<dbReference type="Gene3D" id="2.60.40.10">
    <property type="entry name" value="Immunoglobulins"/>
    <property type="match status" value="1"/>
</dbReference>
<dbReference type="RefSeq" id="WP_082215073.1">
    <property type="nucleotide sequence ID" value="NZ_FUZA01000002.1"/>
</dbReference>
<sequence>MRYSLLNLKYLFASLLILLFLTQSAYVRAQDRCGTMDLLNLRFTKQPTLKIMFDQRELRLKQAIQARSILGKTLKTTADVTIPVVFHVVSNRQSLITDAQILAQLDTINRDYAGTNASASRVPAHFRALFGQSGTQFCLAQRTPDEKPTTGIERYNTSRANFDYTTNLVKHSETGGADAWDPTRYLNIWICDLSGGTLGYATFPDDGVPDEQGVVIDFGSLPGGSVAGYNAGKTLTHELGHFFNLYHIWGDDDGRCTGSDEVEDTPNQTNSTGACPTGIKTDNCTPTAPGIMYQNYMDYTSDNCLIMFTKGQVARMDASFQLSRLTLASSDACTPLNLKNKDASLKTITRPDQRICANTLTPQVVLVNRGSETLTAVTINAVIDDGTIQTFRWTGSLATFAETTVNLPALSTVEGNHALTIYTSNPNGAADENPVNDELSISFIYYEPFAAPVMESFESLFPPQGWDIVNEDGGTTWEKTTTAAKTGSASVKISNFGNEAVGERDYLRTPTVNIAGTDSAFVSFQLAAATYTNSTVQGNVWDTLQVMISTDCGQTYTSIYKKWGPSLITRNAATRTAFTPNLNEWRNEQINISNYINQGEVLIAFLNTNGNENDIFLDDINIRTVTINPNLKEAGFLVTPNPTSGQVSVQFYPHPEGLKSVSIYNVSGQKIAEQKITGEVSTNVYDFDLTNFASGLYIVKAEFEDRVLTKKIVKN</sequence>
<dbReference type="PANTHER" id="PTHR47466:SF1">
    <property type="entry name" value="METALLOPROTEASE MEP1 (AFU_ORTHOLOGUE AFUA_1G07730)-RELATED"/>
    <property type="match status" value="1"/>
</dbReference>
<dbReference type="AlphaFoldDB" id="A0A1T5EN61"/>
<dbReference type="NCBIfam" id="TIGR04183">
    <property type="entry name" value="Por_Secre_tail"/>
    <property type="match status" value="1"/>
</dbReference>
<dbReference type="InterPro" id="IPR008754">
    <property type="entry name" value="Peptidase_M43"/>
</dbReference>
<dbReference type="STRING" id="651661.SAMN05660293_02609"/>
<reference evidence="12" key="1">
    <citation type="submission" date="2017-02" db="EMBL/GenBank/DDBJ databases">
        <authorList>
            <person name="Varghese N."/>
            <person name="Submissions S."/>
        </authorList>
    </citation>
    <scope>NUCLEOTIDE SEQUENCE [LARGE SCALE GENOMIC DNA]</scope>
    <source>
        <strain evidence="12">DSM 22270</strain>
    </source>
</reference>
<evidence type="ECO:0000256" key="2">
    <source>
        <dbReference type="ARBA" id="ARBA00022670"/>
    </source>
</evidence>
<keyword evidence="4" id="KW-0732">Signal</keyword>
<feature type="domain" description="Peptidase M43 pregnancy-associated plasma-A" evidence="9">
    <location>
        <begin position="177"/>
        <end position="319"/>
    </location>
</feature>
<dbReference type="Pfam" id="PF05572">
    <property type="entry name" value="Peptidase_M43"/>
    <property type="match status" value="1"/>
</dbReference>
<proteinExistence type="inferred from homology"/>
<keyword evidence="7" id="KW-0482">Metalloprotease</keyword>
<keyword evidence="3" id="KW-0479">Metal-binding</keyword>
<accession>A0A1T5EN61</accession>
<name>A0A1T5EN61_9BACT</name>
<evidence type="ECO:0000256" key="5">
    <source>
        <dbReference type="ARBA" id="ARBA00022801"/>
    </source>
</evidence>
<dbReference type="NCBIfam" id="NF038128">
    <property type="entry name" value="choice_anch_J"/>
    <property type="match status" value="1"/>
</dbReference>